<evidence type="ECO:0000313" key="1">
    <source>
        <dbReference type="EMBL" id="MFC3509328.1"/>
    </source>
</evidence>
<evidence type="ECO:0000313" key="2">
    <source>
        <dbReference type="Proteomes" id="UP001595764"/>
    </source>
</evidence>
<name>A0ABV7Q7U8_9PSEU</name>
<dbReference type="Proteomes" id="UP001595764">
    <property type="component" value="Unassembled WGS sequence"/>
</dbReference>
<gene>
    <name evidence="1" type="ORF">ACFORO_04065</name>
</gene>
<evidence type="ECO:0008006" key="3">
    <source>
        <dbReference type="Google" id="ProtNLM"/>
    </source>
</evidence>
<dbReference type="RefSeq" id="WP_377869540.1">
    <property type="nucleotide sequence ID" value="NZ_JBHMAY010000012.1"/>
</dbReference>
<protein>
    <recommendedName>
        <fullName evidence="3">Secreted protein</fullName>
    </recommendedName>
</protein>
<reference evidence="2" key="1">
    <citation type="journal article" date="2019" name="Int. J. Syst. Evol. Microbiol.">
        <title>The Global Catalogue of Microorganisms (GCM) 10K type strain sequencing project: providing services to taxonomists for standard genome sequencing and annotation.</title>
        <authorList>
            <consortium name="The Broad Institute Genomics Platform"/>
            <consortium name="The Broad Institute Genome Sequencing Center for Infectious Disease"/>
            <person name="Wu L."/>
            <person name="Ma J."/>
        </authorList>
    </citation>
    <scope>NUCLEOTIDE SEQUENCE [LARGE SCALE GENOMIC DNA]</scope>
    <source>
        <strain evidence="2">CGMCC 4.7682</strain>
    </source>
</reference>
<organism evidence="1 2">
    <name type="scientific">Amycolatopsis halotolerans</name>
    <dbReference type="NCBI Taxonomy" id="330083"/>
    <lineage>
        <taxon>Bacteria</taxon>
        <taxon>Bacillati</taxon>
        <taxon>Actinomycetota</taxon>
        <taxon>Actinomycetes</taxon>
        <taxon>Pseudonocardiales</taxon>
        <taxon>Pseudonocardiaceae</taxon>
        <taxon>Amycolatopsis</taxon>
    </lineage>
</organism>
<comment type="caution">
    <text evidence="1">The sequence shown here is derived from an EMBL/GenBank/DDBJ whole genome shotgun (WGS) entry which is preliminary data.</text>
</comment>
<dbReference type="EMBL" id="JBHRWI010000004">
    <property type="protein sequence ID" value="MFC3509328.1"/>
    <property type="molecule type" value="Genomic_DNA"/>
</dbReference>
<proteinExistence type="predicted"/>
<keyword evidence="2" id="KW-1185">Reference proteome</keyword>
<accession>A0ABV7Q7U8</accession>
<sequence length="131" mass="13678">MVRFTGPGSLSERAAKPFLAIALTIVALFAGVSVATAAPTGVTQTGTLSSAGAVAAPDTTPPVFNCSYFSRAPFHVVAIQCSVQVGVMRVYLVCSNNSRSYGPVMRAGTTYRFILSCGSVPLRTINWEALS</sequence>